<feature type="chain" id="PRO_5043998125" evidence="5">
    <location>
        <begin position="29"/>
        <end position="456"/>
    </location>
</feature>
<name>A0AAU9F0Y4_9BACT</name>
<proteinExistence type="inferred from homology"/>
<dbReference type="SUPFAM" id="SSF54001">
    <property type="entry name" value="Cysteine proteinases"/>
    <property type="match status" value="1"/>
</dbReference>
<keyword evidence="2" id="KW-0645">Protease</keyword>
<gene>
    <name evidence="7" type="ORF">FAK_37820</name>
</gene>
<dbReference type="Pfam" id="PF00877">
    <property type="entry name" value="NLPC_P60"/>
    <property type="match status" value="1"/>
</dbReference>
<feature type="signal peptide" evidence="5">
    <location>
        <begin position="1"/>
        <end position="28"/>
    </location>
</feature>
<dbReference type="PROSITE" id="PS51935">
    <property type="entry name" value="NLPC_P60"/>
    <property type="match status" value="1"/>
</dbReference>
<evidence type="ECO:0000313" key="7">
    <source>
        <dbReference type="EMBL" id="BEQ16716.1"/>
    </source>
</evidence>
<keyword evidence="3 7" id="KW-0378">Hydrolase</keyword>
<evidence type="ECO:0000256" key="2">
    <source>
        <dbReference type="ARBA" id="ARBA00022670"/>
    </source>
</evidence>
<dbReference type="GO" id="GO:0006508">
    <property type="term" value="P:proteolysis"/>
    <property type="evidence" value="ECO:0007669"/>
    <property type="project" value="UniProtKB-KW"/>
</dbReference>
<dbReference type="InterPro" id="IPR025606">
    <property type="entry name" value="NLPC/P60_N_dom"/>
</dbReference>
<dbReference type="InterPro" id="IPR038765">
    <property type="entry name" value="Papain-like_cys_pep_sf"/>
</dbReference>
<dbReference type="AlphaFoldDB" id="A0AAU9F0Y4"/>
<evidence type="ECO:0000259" key="6">
    <source>
        <dbReference type="PROSITE" id="PS51935"/>
    </source>
</evidence>
<dbReference type="Pfam" id="PF12914">
    <property type="entry name" value="SH3_7"/>
    <property type="match status" value="1"/>
</dbReference>
<reference evidence="8" key="1">
    <citation type="journal article" date="2023" name="Arch. Microbiol.">
        <title>Desulfoferula mesophilus gen. nov. sp. nov., a mesophilic sulfate-reducing bacterium isolated from a brackish lake sediment.</title>
        <authorList>
            <person name="Watanabe T."/>
            <person name="Yabe T."/>
            <person name="Tsuji J.M."/>
            <person name="Fukui M."/>
        </authorList>
    </citation>
    <scope>NUCLEOTIDE SEQUENCE [LARGE SCALE GENOMIC DNA]</scope>
    <source>
        <strain evidence="8">12FAK</strain>
    </source>
</reference>
<accession>A0AAU9F0Y4</accession>
<dbReference type="Proteomes" id="UP001366166">
    <property type="component" value="Chromosome"/>
</dbReference>
<organism evidence="7 8">
    <name type="scientific">Desulfoferula mesophila</name>
    <dbReference type="NCBI Taxonomy" id="3058419"/>
    <lineage>
        <taxon>Bacteria</taxon>
        <taxon>Pseudomonadati</taxon>
        <taxon>Thermodesulfobacteriota</taxon>
        <taxon>Desulfarculia</taxon>
        <taxon>Desulfarculales</taxon>
        <taxon>Desulfarculaceae</taxon>
        <taxon>Desulfoferula</taxon>
    </lineage>
</organism>
<sequence>MPSLYRHSALLFALALLALALACAPAPAPAPAPPQGLVLPPQELAPLFKRGDGDGCLLRPAYQAERASDYLVRYFECWTRSAPKHSRAELWALAQPLVDEPGLGVNLRKRPQGWYQALWRAAGGRAYPNTDWKGLTLGPCNLRVLPSREPDFAQGPGGGFPFDRLQQTSLPGGLPVRVWLVSPRGDWLVAETPLALGWLPVRAVGRLSAEQAAQWQQGPFVTVTRDGGPLRTPDGGFLCDAALGWLLPRREGGRAAWRVRFPLAAPGGRAKLGGAFLPRGAAAPFPLSLTPANLEQVAGPLLGRPYDWGGQWGGRDCSALTRDLLAPFGLWLPRNSADQAKAGVEHIPLDGLGNQKKQELIMRRGIPWLSLLYMPGHVMLYVGAPQGQPLVLQALWGLKTRTPQGQGRLVVGRVVLSGLNPGEQLPDLAQPEGLLLPRVTTLALLAPPEELCPRTD</sequence>
<dbReference type="EMBL" id="AP028679">
    <property type="protein sequence ID" value="BEQ16716.1"/>
    <property type="molecule type" value="Genomic_DNA"/>
</dbReference>
<evidence type="ECO:0000256" key="5">
    <source>
        <dbReference type="SAM" id="SignalP"/>
    </source>
</evidence>
<dbReference type="InterPro" id="IPR027017">
    <property type="entry name" value="P60_peptidase_YkfC"/>
</dbReference>
<dbReference type="InterPro" id="IPR026864">
    <property type="entry name" value="SH3b2-type_SH3"/>
</dbReference>
<dbReference type="PIRSF" id="PIRSF019015">
    <property type="entry name" value="P60_peptidase_YkfC"/>
    <property type="match status" value="1"/>
</dbReference>
<keyword evidence="5" id="KW-0732">Signal</keyword>
<dbReference type="Gene3D" id="3.90.1720.10">
    <property type="entry name" value="endopeptidase domain like (from Nostoc punctiforme)"/>
    <property type="match status" value="1"/>
</dbReference>
<dbReference type="KEGG" id="dmp:FAK_37820"/>
<protein>
    <submittedName>
        <fullName evidence="7">Hydrolase Nlp/P60</fullName>
    </submittedName>
</protein>
<dbReference type="InterPro" id="IPR039439">
    <property type="entry name" value="SH3b1_dom"/>
</dbReference>
<evidence type="ECO:0000313" key="8">
    <source>
        <dbReference type="Proteomes" id="UP001366166"/>
    </source>
</evidence>
<evidence type="ECO:0000256" key="4">
    <source>
        <dbReference type="ARBA" id="ARBA00022807"/>
    </source>
</evidence>
<comment type="similarity">
    <text evidence="1">Belongs to the peptidase C40 family.</text>
</comment>
<evidence type="ECO:0000256" key="3">
    <source>
        <dbReference type="ARBA" id="ARBA00022801"/>
    </source>
</evidence>
<dbReference type="RefSeq" id="WP_338602946.1">
    <property type="nucleotide sequence ID" value="NZ_AP028679.1"/>
</dbReference>
<evidence type="ECO:0000256" key="1">
    <source>
        <dbReference type="ARBA" id="ARBA00007074"/>
    </source>
</evidence>
<dbReference type="Pfam" id="PF12912">
    <property type="entry name" value="N_NLPC_P60"/>
    <property type="match status" value="1"/>
</dbReference>
<dbReference type="Pfam" id="PF12913">
    <property type="entry name" value="SH3_6"/>
    <property type="match status" value="1"/>
</dbReference>
<keyword evidence="8" id="KW-1185">Reference proteome</keyword>
<dbReference type="PROSITE" id="PS51257">
    <property type="entry name" value="PROKAR_LIPOPROTEIN"/>
    <property type="match status" value="1"/>
</dbReference>
<feature type="domain" description="NlpC/P60" evidence="6">
    <location>
        <begin position="287"/>
        <end position="416"/>
    </location>
</feature>
<dbReference type="GO" id="GO:0008234">
    <property type="term" value="F:cysteine-type peptidase activity"/>
    <property type="evidence" value="ECO:0007669"/>
    <property type="project" value="UniProtKB-KW"/>
</dbReference>
<dbReference type="InterPro" id="IPR000064">
    <property type="entry name" value="NLP_P60_dom"/>
</dbReference>
<keyword evidence="4" id="KW-0788">Thiol protease</keyword>